<dbReference type="PANTHER" id="PTHR33495:SF2">
    <property type="entry name" value="ANTI-SIGMA FACTOR ANTAGONIST TM_1081-RELATED"/>
    <property type="match status" value="1"/>
</dbReference>
<dbReference type="GO" id="GO:0043856">
    <property type="term" value="F:anti-sigma factor antagonist activity"/>
    <property type="evidence" value="ECO:0007669"/>
    <property type="project" value="InterPro"/>
</dbReference>
<dbReference type="AlphaFoldDB" id="A0A1I5R0K3"/>
<dbReference type="SUPFAM" id="SSF52091">
    <property type="entry name" value="SpoIIaa-like"/>
    <property type="match status" value="1"/>
</dbReference>
<name>A0A1I5R0K3_9ACTN</name>
<evidence type="ECO:0000256" key="2">
    <source>
        <dbReference type="RuleBase" id="RU003749"/>
    </source>
</evidence>
<gene>
    <name evidence="5" type="ORF">SAMN05660464_3405</name>
</gene>
<accession>A0A1I5R0K3</accession>
<dbReference type="InterPro" id="IPR002645">
    <property type="entry name" value="STAS_dom"/>
</dbReference>
<protein>
    <recommendedName>
        <fullName evidence="2">Anti-sigma factor antagonist</fullName>
    </recommendedName>
</protein>
<organism evidence="5 6">
    <name type="scientific">Geodermatophilus dictyosporus</name>
    <dbReference type="NCBI Taxonomy" id="1523247"/>
    <lineage>
        <taxon>Bacteria</taxon>
        <taxon>Bacillati</taxon>
        <taxon>Actinomycetota</taxon>
        <taxon>Actinomycetes</taxon>
        <taxon>Geodermatophilales</taxon>
        <taxon>Geodermatophilaceae</taxon>
        <taxon>Geodermatophilus</taxon>
    </lineage>
</organism>
<keyword evidence="6" id="KW-1185">Reference proteome</keyword>
<dbReference type="EMBL" id="FOWQ01000005">
    <property type="protein sequence ID" value="SFP51851.1"/>
    <property type="molecule type" value="Genomic_DNA"/>
</dbReference>
<evidence type="ECO:0000313" key="6">
    <source>
        <dbReference type="Proteomes" id="UP000198857"/>
    </source>
</evidence>
<dbReference type="RefSeq" id="WP_169064326.1">
    <property type="nucleotide sequence ID" value="NZ_FOWQ01000005.1"/>
</dbReference>
<dbReference type="PROSITE" id="PS50801">
    <property type="entry name" value="STAS"/>
    <property type="match status" value="1"/>
</dbReference>
<reference evidence="6" key="1">
    <citation type="submission" date="2016-10" db="EMBL/GenBank/DDBJ databases">
        <authorList>
            <person name="Varghese N."/>
            <person name="Submissions S."/>
        </authorList>
    </citation>
    <scope>NUCLEOTIDE SEQUENCE [LARGE SCALE GENOMIC DNA]</scope>
    <source>
        <strain evidence="6">DSM 44208</strain>
    </source>
</reference>
<dbReference type="NCBIfam" id="TIGR00377">
    <property type="entry name" value="ant_ant_sig"/>
    <property type="match status" value="1"/>
</dbReference>
<dbReference type="Pfam" id="PF01740">
    <property type="entry name" value="STAS"/>
    <property type="match status" value="1"/>
</dbReference>
<sequence length="183" mass="18550">MGSVGAGQIPGMDEHAPTGDPAAAQDAAQDAHPDAHPDASPAAAPAASHGAEPEVTATLDGNVSSVTVVGELTEAARRPLVRAVTDQLLSTPTLHRLELQLSGVTFMNSAGMAVLVQLQRMTQPRAVTVALVEPPPTVARPLQLTGLWRRFEVVDDDDGPAGAGGSPPSGAQPRPDGPGGRSA</sequence>
<dbReference type="STRING" id="1523247.SAMN05660464_3405"/>
<evidence type="ECO:0000256" key="1">
    <source>
        <dbReference type="ARBA" id="ARBA00009013"/>
    </source>
</evidence>
<dbReference type="InterPro" id="IPR036513">
    <property type="entry name" value="STAS_dom_sf"/>
</dbReference>
<dbReference type="CDD" id="cd07043">
    <property type="entry name" value="STAS_anti-anti-sigma_factors"/>
    <property type="match status" value="1"/>
</dbReference>
<evidence type="ECO:0000256" key="3">
    <source>
        <dbReference type="SAM" id="MobiDB-lite"/>
    </source>
</evidence>
<feature type="compositionally biased region" description="Low complexity" evidence="3">
    <location>
        <begin position="38"/>
        <end position="48"/>
    </location>
</feature>
<dbReference type="Gene3D" id="3.30.750.24">
    <property type="entry name" value="STAS domain"/>
    <property type="match status" value="1"/>
</dbReference>
<evidence type="ECO:0000259" key="4">
    <source>
        <dbReference type="PROSITE" id="PS50801"/>
    </source>
</evidence>
<evidence type="ECO:0000313" key="5">
    <source>
        <dbReference type="EMBL" id="SFP51851.1"/>
    </source>
</evidence>
<comment type="similarity">
    <text evidence="1 2">Belongs to the anti-sigma-factor antagonist family.</text>
</comment>
<feature type="region of interest" description="Disordered" evidence="3">
    <location>
        <begin position="1"/>
        <end position="59"/>
    </location>
</feature>
<dbReference type="InterPro" id="IPR003658">
    <property type="entry name" value="Anti-sigma_ant"/>
</dbReference>
<proteinExistence type="inferred from homology"/>
<feature type="domain" description="STAS" evidence="4">
    <location>
        <begin position="53"/>
        <end position="147"/>
    </location>
</feature>
<dbReference type="PANTHER" id="PTHR33495">
    <property type="entry name" value="ANTI-SIGMA FACTOR ANTAGONIST TM_1081-RELATED-RELATED"/>
    <property type="match status" value="1"/>
</dbReference>
<feature type="region of interest" description="Disordered" evidence="3">
    <location>
        <begin position="153"/>
        <end position="183"/>
    </location>
</feature>
<dbReference type="Proteomes" id="UP000198857">
    <property type="component" value="Unassembled WGS sequence"/>
</dbReference>